<reference evidence="9 10" key="1">
    <citation type="journal article" date="2016" name="Nat. Commun.">
        <title>Thousands of microbial genomes shed light on interconnected biogeochemical processes in an aquifer system.</title>
        <authorList>
            <person name="Anantharaman K."/>
            <person name="Brown C.T."/>
            <person name="Hug L.A."/>
            <person name="Sharon I."/>
            <person name="Castelle C.J."/>
            <person name="Probst A.J."/>
            <person name="Thomas B.C."/>
            <person name="Singh A."/>
            <person name="Wilkins M.J."/>
            <person name="Karaoz U."/>
            <person name="Brodie E.L."/>
            <person name="Williams K.H."/>
            <person name="Hubbard S.S."/>
            <person name="Banfield J.F."/>
        </authorList>
    </citation>
    <scope>NUCLEOTIDE SEQUENCE [LARGE SCALE GENOMIC DNA]</scope>
</reference>
<keyword evidence="3 7" id="KW-0378">Hydrolase</keyword>
<dbReference type="CDD" id="cd06529">
    <property type="entry name" value="S24_LexA-like"/>
    <property type="match status" value="1"/>
</dbReference>
<evidence type="ECO:0000256" key="6">
    <source>
        <dbReference type="ARBA" id="ARBA00023236"/>
    </source>
</evidence>
<organism evidence="9 10">
    <name type="scientific">Candidatus Roizmanbacteria bacterium RIFCSPLOWO2_01_FULL_40_42</name>
    <dbReference type="NCBI Taxonomy" id="1802066"/>
    <lineage>
        <taxon>Bacteria</taxon>
        <taxon>Candidatus Roizmaniibacteriota</taxon>
    </lineage>
</organism>
<evidence type="ECO:0000256" key="7">
    <source>
        <dbReference type="RuleBase" id="RU003991"/>
    </source>
</evidence>
<dbReference type="InterPro" id="IPR036388">
    <property type="entry name" value="WH-like_DNA-bd_sf"/>
</dbReference>
<evidence type="ECO:0000313" key="9">
    <source>
        <dbReference type="EMBL" id="OGK50936.1"/>
    </source>
</evidence>
<dbReference type="PANTHER" id="PTHR33516">
    <property type="entry name" value="LEXA REPRESSOR"/>
    <property type="match status" value="1"/>
</dbReference>
<evidence type="ECO:0000313" key="10">
    <source>
        <dbReference type="Proteomes" id="UP000178558"/>
    </source>
</evidence>
<dbReference type="GO" id="GO:0016787">
    <property type="term" value="F:hydrolase activity"/>
    <property type="evidence" value="ECO:0007669"/>
    <property type="project" value="UniProtKB-KW"/>
</dbReference>
<evidence type="ECO:0000256" key="4">
    <source>
        <dbReference type="ARBA" id="ARBA00022813"/>
    </source>
</evidence>
<comment type="similarity">
    <text evidence="1 7">Belongs to the peptidase S24 family.</text>
</comment>
<dbReference type="SUPFAM" id="SSF51306">
    <property type="entry name" value="LexA/Signal peptidase"/>
    <property type="match status" value="1"/>
</dbReference>
<dbReference type="PANTHER" id="PTHR33516:SF2">
    <property type="entry name" value="LEXA REPRESSOR-RELATED"/>
    <property type="match status" value="1"/>
</dbReference>
<protein>
    <recommendedName>
        <fullName evidence="8">Peptidase S24/S26A/S26B/S26C domain-containing protein</fullName>
    </recommendedName>
</protein>
<evidence type="ECO:0000256" key="3">
    <source>
        <dbReference type="ARBA" id="ARBA00022801"/>
    </source>
</evidence>
<proteinExistence type="inferred from homology"/>
<dbReference type="InterPro" id="IPR050077">
    <property type="entry name" value="LexA_repressor"/>
</dbReference>
<dbReference type="Gene3D" id="2.10.109.10">
    <property type="entry name" value="Umud Fragment, subunit A"/>
    <property type="match status" value="1"/>
</dbReference>
<dbReference type="InterPro" id="IPR036286">
    <property type="entry name" value="LexA/Signal_pep-like_sf"/>
</dbReference>
<keyword evidence="2" id="KW-0227">DNA damage</keyword>
<sequence>MKYEKLLNTLKRFFKKHRRLPSYSEMLSLFGFASKNAIYKIVRQWITEGFFIKEEDKLVPTSKFFSLPLLGLVKAGFPILAEEDKKYLTLDDYLIEDPISSFLLTVSGDSLVEIGIFDGDIVVIEKRKEALPGDVVLAEIDREWTLKILRRDQNKTYLASANINYPPFFPQNELKIHGVVKAVIRKLRN</sequence>
<dbReference type="EMBL" id="MGAQ01000010">
    <property type="protein sequence ID" value="OGK50936.1"/>
    <property type="molecule type" value="Genomic_DNA"/>
</dbReference>
<name>A0A1F7J5P2_9BACT</name>
<evidence type="ECO:0000259" key="8">
    <source>
        <dbReference type="Pfam" id="PF00717"/>
    </source>
</evidence>
<dbReference type="Pfam" id="PF00717">
    <property type="entry name" value="Peptidase_S24"/>
    <property type="match status" value="1"/>
</dbReference>
<dbReference type="AlphaFoldDB" id="A0A1F7J5P2"/>
<dbReference type="GO" id="GO:0003677">
    <property type="term" value="F:DNA binding"/>
    <property type="evidence" value="ECO:0007669"/>
    <property type="project" value="InterPro"/>
</dbReference>
<evidence type="ECO:0000256" key="2">
    <source>
        <dbReference type="ARBA" id="ARBA00022763"/>
    </source>
</evidence>
<dbReference type="Gene3D" id="1.10.10.10">
    <property type="entry name" value="Winged helix-like DNA-binding domain superfamily/Winged helix DNA-binding domain"/>
    <property type="match status" value="1"/>
</dbReference>
<accession>A0A1F7J5P2</accession>
<keyword evidence="5" id="KW-0234">DNA repair</keyword>
<evidence type="ECO:0000256" key="5">
    <source>
        <dbReference type="ARBA" id="ARBA00023204"/>
    </source>
</evidence>
<evidence type="ECO:0000256" key="1">
    <source>
        <dbReference type="ARBA" id="ARBA00007484"/>
    </source>
</evidence>
<dbReference type="GO" id="GO:0009432">
    <property type="term" value="P:SOS response"/>
    <property type="evidence" value="ECO:0007669"/>
    <property type="project" value="UniProtKB-KW"/>
</dbReference>
<dbReference type="InterPro" id="IPR039418">
    <property type="entry name" value="LexA-like"/>
</dbReference>
<dbReference type="InterPro" id="IPR015927">
    <property type="entry name" value="Peptidase_S24_S26A/B/C"/>
</dbReference>
<dbReference type="GO" id="GO:0006355">
    <property type="term" value="P:regulation of DNA-templated transcription"/>
    <property type="evidence" value="ECO:0007669"/>
    <property type="project" value="InterPro"/>
</dbReference>
<keyword evidence="6" id="KW-0742">SOS response</keyword>
<dbReference type="Proteomes" id="UP000178558">
    <property type="component" value="Unassembled WGS sequence"/>
</dbReference>
<feature type="domain" description="Peptidase S24/S26A/S26B/S26C" evidence="8">
    <location>
        <begin position="68"/>
        <end position="180"/>
    </location>
</feature>
<gene>
    <name evidence="9" type="ORF">A3B50_01525</name>
</gene>
<dbReference type="InterPro" id="IPR006197">
    <property type="entry name" value="Peptidase_S24_LexA"/>
</dbReference>
<keyword evidence="4 7" id="KW-0068">Autocatalytic cleavage</keyword>
<dbReference type="GO" id="GO:0006281">
    <property type="term" value="P:DNA repair"/>
    <property type="evidence" value="ECO:0007669"/>
    <property type="project" value="UniProtKB-KW"/>
</dbReference>
<comment type="caution">
    <text evidence="9">The sequence shown here is derived from an EMBL/GenBank/DDBJ whole genome shotgun (WGS) entry which is preliminary data.</text>
</comment>
<dbReference type="PRINTS" id="PR00726">
    <property type="entry name" value="LEXASERPTASE"/>
</dbReference>